<protein>
    <recommendedName>
        <fullName evidence="1">Peptidase S1 domain-containing protein</fullName>
    </recommendedName>
</protein>
<dbReference type="Gene3D" id="2.40.10.10">
    <property type="entry name" value="Trypsin-like serine proteases"/>
    <property type="match status" value="1"/>
</dbReference>
<sequence length="153" mass="18026">KFHHKKFVWHKSNDYVIAFTLSANRKEENGVKHLKVVRLKRERFCDPSIHAGKDSYCMQEIEQFACRGDSGSGVMQKASPRKDYVMGVLSRGLDCDVIQQAMKRHLKRADDQFRGTVVTDTRNYLDWICLHSGVCEKHINRWRMKKHRIVMIY</sequence>
<proteinExistence type="predicted"/>
<evidence type="ECO:0000313" key="3">
    <source>
        <dbReference type="Proteomes" id="UP000230423"/>
    </source>
</evidence>
<dbReference type="InterPro" id="IPR043504">
    <property type="entry name" value="Peptidase_S1_PA_chymotrypsin"/>
</dbReference>
<dbReference type="AlphaFoldDB" id="A0A2G9TLN6"/>
<dbReference type="Pfam" id="PF00089">
    <property type="entry name" value="Trypsin"/>
    <property type="match status" value="1"/>
</dbReference>
<accession>A0A2G9TLN6</accession>
<evidence type="ECO:0000313" key="2">
    <source>
        <dbReference type="EMBL" id="PIO58855.1"/>
    </source>
</evidence>
<dbReference type="Proteomes" id="UP000230423">
    <property type="component" value="Unassembled WGS sequence"/>
</dbReference>
<evidence type="ECO:0000259" key="1">
    <source>
        <dbReference type="Pfam" id="PF00089"/>
    </source>
</evidence>
<dbReference type="GO" id="GO:0004252">
    <property type="term" value="F:serine-type endopeptidase activity"/>
    <property type="evidence" value="ECO:0007669"/>
    <property type="project" value="InterPro"/>
</dbReference>
<dbReference type="InterPro" id="IPR001254">
    <property type="entry name" value="Trypsin_dom"/>
</dbReference>
<reference evidence="2 3" key="1">
    <citation type="submission" date="2015-09" db="EMBL/GenBank/DDBJ databases">
        <title>Draft genome of the parasitic nematode Teladorsagia circumcincta isolate WARC Sus (inbred).</title>
        <authorList>
            <person name="Mitreva M."/>
        </authorList>
    </citation>
    <scope>NUCLEOTIDE SEQUENCE [LARGE SCALE GENOMIC DNA]</scope>
    <source>
        <strain evidence="2 3">S</strain>
    </source>
</reference>
<feature type="non-terminal residue" evidence="2">
    <location>
        <position position="1"/>
    </location>
</feature>
<dbReference type="EMBL" id="KZ359624">
    <property type="protein sequence ID" value="PIO58855.1"/>
    <property type="molecule type" value="Genomic_DNA"/>
</dbReference>
<keyword evidence="3" id="KW-1185">Reference proteome</keyword>
<dbReference type="InterPro" id="IPR009003">
    <property type="entry name" value="Peptidase_S1_PA"/>
</dbReference>
<dbReference type="GO" id="GO:0006508">
    <property type="term" value="P:proteolysis"/>
    <property type="evidence" value="ECO:0007669"/>
    <property type="project" value="InterPro"/>
</dbReference>
<feature type="domain" description="Peptidase S1" evidence="1">
    <location>
        <begin position="12"/>
        <end position="98"/>
    </location>
</feature>
<name>A0A2G9TLN6_TELCI</name>
<dbReference type="SUPFAM" id="SSF50494">
    <property type="entry name" value="Trypsin-like serine proteases"/>
    <property type="match status" value="1"/>
</dbReference>
<organism evidence="2 3">
    <name type="scientific">Teladorsagia circumcincta</name>
    <name type="common">Brown stomach worm</name>
    <name type="synonym">Ostertagia circumcincta</name>
    <dbReference type="NCBI Taxonomy" id="45464"/>
    <lineage>
        <taxon>Eukaryota</taxon>
        <taxon>Metazoa</taxon>
        <taxon>Ecdysozoa</taxon>
        <taxon>Nematoda</taxon>
        <taxon>Chromadorea</taxon>
        <taxon>Rhabditida</taxon>
        <taxon>Rhabditina</taxon>
        <taxon>Rhabditomorpha</taxon>
        <taxon>Strongyloidea</taxon>
        <taxon>Trichostrongylidae</taxon>
        <taxon>Teladorsagia</taxon>
    </lineage>
</organism>
<dbReference type="OrthoDB" id="5820960at2759"/>
<gene>
    <name evidence="2" type="ORF">TELCIR_19700</name>
</gene>